<protein>
    <submittedName>
        <fullName evidence="1">Uncharacterized protein</fullName>
    </submittedName>
</protein>
<sequence>MKRPLSRHLPGELTFDPYNIFIIGLSDEGAMEDVMLAIYPELFGAGAIIGGLPYGTATGIRLSKACRTKTPRASARWSRPS</sequence>
<dbReference type="InterPro" id="IPR029058">
    <property type="entry name" value="AB_hydrolase_fold"/>
</dbReference>
<evidence type="ECO:0000313" key="1">
    <source>
        <dbReference type="EMBL" id="MQY46147.1"/>
    </source>
</evidence>
<dbReference type="Gene3D" id="3.40.50.1820">
    <property type="entry name" value="alpha/beta hydrolase"/>
    <property type="match status" value="1"/>
</dbReference>
<dbReference type="EMBL" id="WIXI01000039">
    <property type="protein sequence ID" value="MQY46147.1"/>
    <property type="molecule type" value="Genomic_DNA"/>
</dbReference>
<dbReference type="AlphaFoldDB" id="A0A6A8A8C5"/>
<gene>
    <name evidence="1" type="ORF">GAO09_08795</name>
</gene>
<accession>A0A6A8A8C5</accession>
<dbReference type="SUPFAM" id="SSF53474">
    <property type="entry name" value="alpha/beta-Hydrolases"/>
    <property type="match status" value="1"/>
</dbReference>
<name>A0A6A8A8C5_9HYPH</name>
<comment type="caution">
    <text evidence="1">The sequence shown here is derived from an EMBL/GenBank/DDBJ whole genome shotgun (WGS) entry which is preliminary data.</text>
</comment>
<evidence type="ECO:0000313" key="2">
    <source>
        <dbReference type="Proteomes" id="UP000435138"/>
    </source>
</evidence>
<dbReference type="Proteomes" id="UP000435138">
    <property type="component" value="Unassembled WGS sequence"/>
</dbReference>
<reference evidence="1 2" key="1">
    <citation type="submission" date="2019-11" db="EMBL/GenBank/DDBJ databases">
        <title>Genome analysis of Rhizobacterium cereale a novel genus and species isolated from maize roots in North Spain.</title>
        <authorList>
            <person name="Menendez E."/>
            <person name="Flores-Felix J.D."/>
            <person name="Ramirez-Bahena M.-H."/>
            <person name="Igual J.M."/>
            <person name="Garcia-Fraile P."/>
            <person name="Peix A."/>
            <person name="Velazquez E."/>
        </authorList>
    </citation>
    <scope>NUCLEOTIDE SEQUENCE [LARGE SCALE GENOMIC DNA]</scope>
    <source>
        <strain evidence="1 2">RZME27</strain>
    </source>
</reference>
<proteinExistence type="predicted"/>
<organism evidence="1 2">
    <name type="scientific">Endobacterium cereale</name>
    <dbReference type="NCBI Taxonomy" id="2663029"/>
    <lineage>
        <taxon>Bacteria</taxon>
        <taxon>Pseudomonadati</taxon>
        <taxon>Pseudomonadota</taxon>
        <taxon>Alphaproteobacteria</taxon>
        <taxon>Hyphomicrobiales</taxon>
        <taxon>Rhizobiaceae</taxon>
        <taxon>Endobacterium</taxon>
    </lineage>
</organism>
<keyword evidence="2" id="KW-1185">Reference proteome</keyword>